<dbReference type="RefSeq" id="YP_010667938.1">
    <property type="nucleotide sequence ID" value="NC_070952.1"/>
</dbReference>
<name>A0AAE7X1N6_9CAUD</name>
<reference evidence="1" key="1">
    <citation type="submission" date="2021-07" db="EMBL/GenBank/DDBJ databases">
        <authorList>
            <person name="Roth S.J."/>
            <person name="Krukonis G.P."/>
            <person name="Delesalle V.A."/>
        </authorList>
    </citation>
    <scope>NUCLEOTIDE SEQUENCE</scope>
</reference>
<dbReference type="EMBL" id="MZ501267">
    <property type="protein sequence ID" value="QZA70659.1"/>
    <property type="molecule type" value="Genomic_DNA"/>
</dbReference>
<evidence type="ECO:0000313" key="2">
    <source>
        <dbReference type="Proteomes" id="UP000827517"/>
    </source>
</evidence>
<organism evidence="1 2">
    <name type="scientific">Erwinia phage AH04</name>
    <dbReference type="NCBI Taxonomy" id="2869569"/>
    <lineage>
        <taxon>Viruses</taxon>
        <taxon>Duplodnaviria</taxon>
        <taxon>Heunggongvirae</taxon>
        <taxon>Uroviricota</taxon>
        <taxon>Caudoviricetes</taxon>
        <taxon>Chimalliviridae</taxon>
        <taxon>Meadowvirus</taxon>
        <taxon>Meadowvirus AH04</taxon>
    </lineage>
</organism>
<protein>
    <submittedName>
        <fullName evidence="1">Uncharacterized protein</fullName>
    </submittedName>
</protein>
<proteinExistence type="predicted"/>
<accession>A0AAE7X1N6</accession>
<dbReference type="GeneID" id="77944064"/>
<sequence length="210" mass="24135">MAKPKKVRTKKFNPNMAMSHHVAAALNSAINKFYIIGDMNHDPMSFHTSQVNMTLKGLALKIGLQEMTKFFYKERRNWMFAVYHFFKVDGKMEVVPSIMRIEDALLNEVADAAEENIQLLKDSIIGTDEGLTEENYVFYGYYINYEDGLRMDLMEDDIINSLFKVNNDFEEIKPEVRTCTAEKVLRAIAGEKFSLANSHAIKTNMIEEIA</sequence>
<dbReference type="Proteomes" id="UP000827517">
    <property type="component" value="Segment"/>
</dbReference>
<dbReference type="KEGG" id="vg:77944064"/>
<gene>
    <name evidence="1" type="primary">184</name>
    <name evidence="1" type="ORF">AH04_184</name>
</gene>
<keyword evidence="2" id="KW-1185">Reference proteome</keyword>
<evidence type="ECO:0000313" key="1">
    <source>
        <dbReference type="EMBL" id="QZA70659.1"/>
    </source>
</evidence>